<comment type="catalytic activity">
    <reaction evidence="4">
        <text>a (3S)-3-hydroxyacyl-CoA = a (2E)-enoyl-CoA + H2O</text>
        <dbReference type="Rhea" id="RHEA:16105"/>
        <dbReference type="ChEBI" id="CHEBI:15377"/>
        <dbReference type="ChEBI" id="CHEBI:57318"/>
        <dbReference type="ChEBI" id="CHEBI:58856"/>
        <dbReference type="EC" id="4.2.1.17"/>
    </reaction>
</comment>
<dbReference type="PANTHER" id="PTHR11941:SF54">
    <property type="entry name" value="ENOYL-COA HYDRATASE, MITOCHONDRIAL"/>
    <property type="match status" value="1"/>
</dbReference>
<keyword evidence="3" id="KW-0276">Fatty acid metabolism</keyword>
<dbReference type="eggNOG" id="COG1024">
    <property type="taxonomic scope" value="Bacteria"/>
</dbReference>
<name>A0A076EL81_RHOOP</name>
<evidence type="ECO:0000256" key="4">
    <source>
        <dbReference type="ARBA" id="ARBA00023709"/>
    </source>
</evidence>
<dbReference type="PANTHER" id="PTHR11941">
    <property type="entry name" value="ENOYL-COA HYDRATASE-RELATED"/>
    <property type="match status" value="1"/>
</dbReference>
<dbReference type="SUPFAM" id="SSF52096">
    <property type="entry name" value="ClpP/crotonase"/>
    <property type="match status" value="1"/>
</dbReference>
<dbReference type="InterPro" id="IPR029045">
    <property type="entry name" value="ClpP/crotonase-like_dom_sf"/>
</dbReference>
<evidence type="ECO:0000256" key="3">
    <source>
        <dbReference type="ARBA" id="ARBA00022832"/>
    </source>
</evidence>
<gene>
    <name evidence="7" type="ORF">EP51_06005</name>
</gene>
<comment type="function">
    <text evidence="1">Could possibly oxidize fatty acids using specific components.</text>
</comment>
<protein>
    <recommendedName>
        <fullName evidence="9">Crotonase</fullName>
    </recommendedName>
</protein>
<dbReference type="GO" id="GO:0006635">
    <property type="term" value="P:fatty acid beta-oxidation"/>
    <property type="evidence" value="ECO:0007669"/>
    <property type="project" value="TreeGrafter"/>
</dbReference>
<dbReference type="Proteomes" id="UP000028488">
    <property type="component" value="Chromosome"/>
</dbReference>
<evidence type="ECO:0000256" key="1">
    <source>
        <dbReference type="ARBA" id="ARBA00002994"/>
    </source>
</evidence>
<dbReference type="AlphaFoldDB" id="A0A076EL81"/>
<evidence type="ECO:0000256" key="5">
    <source>
        <dbReference type="ARBA" id="ARBA00023717"/>
    </source>
</evidence>
<comment type="similarity">
    <text evidence="2 6">Belongs to the enoyl-CoA hydratase/isomerase family.</text>
</comment>
<evidence type="ECO:0000313" key="8">
    <source>
        <dbReference type="Proteomes" id="UP000028488"/>
    </source>
</evidence>
<evidence type="ECO:0008006" key="9">
    <source>
        <dbReference type="Google" id="ProtNLM"/>
    </source>
</evidence>
<reference evidence="7 8" key="1">
    <citation type="submission" date="2014-07" db="EMBL/GenBank/DDBJ databases">
        <title>Genome Sequence of Rhodococcus opacus Strain R7, a Biodegrader of Mono- and Polycyclic Aromatic Hydrocarbons.</title>
        <authorList>
            <person name="Di Gennaro P."/>
            <person name="Zampolli J."/>
            <person name="Presti I."/>
            <person name="Cappelletti M."/>
            <person name="D'Ursi P."/>
            <person name="Orro A."/>
            <person name="Mezzelani A."/>
            <person name="Milanesi L."/>
        </authorList>
    </citation>
    <scope>NUCLEOTIDE SEQUENCE [LARGE SCALE GENOMIC DNA]</scope>
    <source>
        <strain evidence="7 8">R7</strain>
    </source>
</reference>
<dbReference type="Gene3D" id="3.90.226.10">
    <property type="entry name" value="2-enoyl-CoA Hydratase, Chain A, domain 1"/>
    <property type="match status" value="1"/>
</dbReference>
<accession>A0A076EL81</accession>
<dbReference type="InterPro" id="IPR018376">
    <property type="entry name" value="Enoyl-CoA_hyd/isom_CS"/>
</dbReference>
<dbReference type="CDD" id="cd06558">
    <property type="entry name" value="crotonase-like"/>
    <property type="match status" value="1"/>
</dbReference>
<evidence type="ECO:0000256" key="2">
    <source>
        <dbReference type="ARBA" id="ARBA00005254"/>
    </source>
</evidence>
<sequence>MTTVLATRSGSTATLALNRPHRLNAVSEELYQTLIDELVASDTDPDVRAVVLTGTGRAFCVGADLKAHNSGTRSREEQAHYLDLAQRVCEQIQRMDIPVVAAVNGYALGAGAEMAVSADFLVIAEDAQMGFPEVSIGTFVGGGVTNRLPRLVGLRRATDMLILGERFTGSQALEWGLAHSAVPADTVFEAAHALASTLAAKAPLSLARMKAALRRNDPLEVVLDTEPQELLALMGTQDWAEGVAAFAERRTPIFQGK</sequence>
<comment type="catalytic activity">
    <reaction evidence="5">
        <text>a 4-saturated-(3S)-3-hydroxyacyl-CoA = a (3E)-enoyl-CoA + H2O</text>
        <dbReference type="Rhea" id="RHEA:20724"/>
        <dbReference type="ChEBI" id="CHEBI:15377"/>
        <dbReference type="ChEBI" id="CHEBI:58521"/>
        <dbReference type="ChEBI" id="CHEBI:137480"/>
        <dbReference type="EC" id="4.2.1.17"/>
    </reaction>
</comment>
<evidence type="ECO:0000313" key="7">
    <source>
        <dbReference type="EMBL" id="AII04169.1"/>
    </source>
</evidence>
<proteinExistence type="inferred from homology"/>
<dbReference type="EMBL" id="CP008947">
    <property type="protein sequence ID" value="AII04169.1"/>
    <property type="molecule type" value="Genomic_DNA"/>
</dbReference>
<dbReference type="PROSITE" id="PS00166">
    <property type="entry name" value="ENOYL_COA_HYDRATASE"/>
    <property type="match status" value="1"/>
</dbReference>
<dbReference type="InterPro" id="IPR001753">
    <property type="entry name" value="Enoyl-CoA_hydra/iso"/>
</dbReference>
<dbReference type="GO" id="GO:0004300">
    <property type="term" value="F:enoyl-CoA hydratase activity"/>
    <property type="evidence" value="ECO:0007669"/>
    <property type="project" value="UniProtKB-EC"/>
</dbReference>
<organism evidence="7 8">
    <name type="scientific">Rhodococcus opacus</name>
    <name type="common">Nocardia opaca</name>
    <dbReference type="NCBI Taxonomy" id="37919"/>
    <lineage>
        <taxon>Bacteria</taxon>
        <taxon>Bacillati</taxon>
        <taxon>Actinomycetota</taxon>
        <taxon>Actinomycetes</taxon>
        <taxon>Mycobacteriales</taxon>
        <taxon>Nocardiaceae</taxon>
        <taxon>Rhodococcus</taxon>
    </lineage>
</organism>
<dbReference type="Pfam" id="PF00378">
    <property type="entry name" value="ECH_1"/>
    <property type="match status" value="1"/>
</dbReference>
<evidence type="ECO:0000256" key="6">
    <source>
        <dbReference type="RuleBase" id="RU003707"/>
    </source>
</evidence>
<keyword evidence="3" id="KW-0443">Lipid metabolism</keyword>
<dbReference type="RefSeq" id="WP_112302273.1">
    <property type="nucleotide sequence ID" value="NZ_CP008947.1"/>
</dbReference>